<protein>
    <submittedName>
        <fullName evidence="2">DUF4306 domain-containing protein</fullName>
    </submittedName>
</protein>
<evidence type="ECO:0000313" key="2">
    <source>
        <dbReference type="EMBL" id="QHE61607.1"/>
    </source>
</evidence>
<keyword evidence="1" id="KW-0472">Membrane</keyword>
<sequence>MSIKYWSQVGIGLLVLGFSTLVSWYEGSALLDHAWEWRYSAPFSGGSTSEAVTTRNKE</sequence>
<evidence type="ECO:0000256" key="1">
    <source>
        <dbReference type="SAM" id="Phobius"/>
    </source>
</evidence>
<keyword evidence="1" id="KW-0812">Transmembrane</keyword>
<dbReference type="InterPro" id="IPR025440">
    <property type="entry name" value="DUF4306"/>
</dbReference>
<accession>A0A6I6UJP7</accession>
<feature type="transmembrane region" description="Helical" evidence="1">
    <location>
        <begin position="6"/>
        <end position="25"/>
    </location>
</feature>
<name>A0A6I6UJP7_9BACI</name>
<proteinExistence type="predicted"/>
<gene>
    <name evidence="2" type="ORF">FHE72_11715</name>
</gene>
<dbReference type="Proteomes" id="UP000465062">
    <property type="component" value="Chromosome"/>
</dbReference>
<organism evidence="2 3">
    <name type="scientific">Rossellomorea vietnamensis</name>
    <dbReference type="NCBI Taxonomy" id="218284"/>
    <lineage>
        <taxon>Bacteria</taxon>
        <taxon>Bacillati</taxon>
        <taxon>Bacillota</taxon>
        <taxon>Bacilli</taxon>
        <taxon>Bacillales</taxon>
        <taxon>Bacillaceae</taxon>
        <taxon>Rossellomorea</taxon>
    </lineage>
</organism>
<keyword evidence="1" id="KW-1133">Transmembrane helix</keyword>
<dbReference type="Pfam" id="PF14154">
    <property type="entry name" value="DUF4306"/>
    <property type="match status" value="1"/>
</dbReference>
<evidence type="ECO:0000313" key="3">
    <source>
        <dbReference type="Proteomes" id="UP000465062"/>
    </source>
</evidence>
<reference evidence="2 3" key="1">
    <citation type="submission" date="2019-06" db="EMBL/GenBank/DDBJ databases">
        <title>An operon consisting of a P-type ATPase gene and a transcriptional regular gene given the different cadmium resistance in Bacillus vietamensis 151-6 and Bacillus marisflavi 151-25.</title>
        <authorList>
            <person name="Yu X."/>
        </authorList>
    </citation>
    <scope>NUCLEOTIDE SEQUENCE [LARGE SCALE GENOMIC DNA]</scope>
    <source>
        <strain evidence="2 3">151-6</strain>
    </source>
</reference>
<dbReference type="AlphaFoldDB" id="A0A6I6UJP7"/>
<dbReference type="EMBL" id="CP047394">
    <property type="protein sequence ID" value="QHE61607.1"/>
    <property type="molecule type" value="Genomic_DNA"/>
</dbReference>
<dbReference type="RefSeq" id="WP_159362029.1">
    <property type="nucleotide sequence ID" value="NZ_CP047394.1"/>
</dbReference>
<dbReference type="KEGG" id="bvq:FHE72_11715"/>